<reference evidence="2" key="2">
    <citation type="journal article" date="2022" name="Res Sq">
        <title>Comparative Genomics Reveals Insights into the Divergent Evolution of Astigmatic Mites and Household Pest Adaptations.</title>
        <authorList>
            <person name="Xiong Q."/>
            <person name="Wan A.T.-Y."/>
            <person name="Liu X.-Y."/>
            <person name="Fung C.S.-H."/>
            <person name="Xiao X."/>
            <person name="Malainual N."/>
            <person name="Hou J."/>
            <person name="Wang L."/>
            <person name="Wang M."/>
            <person name="Yang K."/>
            <person name="Cui Y."/>
            <person name="Leung E."/>
            <person name="Nong W."/>
            <person name="Shin S.-K."/>
            <person name="Au S."/>
            <person name="Jeong K.Y."/>
            <person name="Chew F.T."/>
            <person name="Hui J."/>
            <person name="Leung T.F."/>
            <person name="Tungtrongchitr A."/>
            <person name="Zhong N."/>
            <person name="Liu Z."/>
            <person name="Tsui S."/>
        </authorList>
    </citation>
    <scope>NUCLEOTIDE SEQUENCE</scope>
    <source>
        <strain evidence="2">Derf</strain>
        <tissue evidence="2">Whole organism</tissue>
    </source>
</reference>
<gene>
    <name evidence="2" type="ORF">DERF_012066</name>
</gene>
<evidence type="ECO:0000313" key="2">
    <source>
        <dbReference type="EMBL" id="KAH9501206.1"/>
    </source>
</evidence>
<feature type="non-terminal residue" evidence="2">
    <location>
        <position position="242"/>
    </location>
</feature>
<comment type="caution">
    <text evidence="2">The sequence shown here is derived from an EMBL/GenBank/DDBJ whole genome shotgun (WGS) entry which is preliminary data.</text>
</comment>
<protein>
    <submittedName>
        <fullName evidence="2">Uncharacterized protein</fullName>
    </submittedName>
</protein>
<dbReference type="AlphaFoldDB" id="A0A922HTC0"/>
<sequence>PPPPAAPPPPIGFDSATGTFDFGCCFWLISSDSPDSPDSAEMLIGRPPPVAFDSDSEILIGPPDFGFFPTDSSSSSDSSNSYESSAPGILDFGCFRLSGLASPDSPDSAEMLIGPPDFGFFPTVSTFSSDSSNSYESPAPGILNCCCFRPSVFVSSDSTEMSIGRPPSDTIGFNFFNAGSANSSDSSNWKSPGTFDFGCFWIVSPDTLDFDICPVDSSSSSDSSDSSEPPPLLISRGTFGFN</sequence>
<keyword evidence="3" id="KW-1185">Reference proteome</keyword>
<feature type="non-terminal residue" evidence="2">
    <location>
        <position position="1"/>
    </location>
</feature>
<feature type="compositionally biased region" description="Low complexity" evidence="1">
    <location>
        <begin position="72"/>
        <end position="82"/>
    </location>
</feature>
<dbReference type="Proteomes" id="UP000790347">
    <property type="component" value="Unassembled WGS sequence"/>
</dbReference>
<organism evidence="2 3">
    <name type="scientific">Dermatophagoides farinae</name>
    <name type="common">American house dust mite</name>
    <dbReference type="NCBI Taxonomy" id="6954"/>
    <lineage>
        <taxon>Eukaryota</taxon>
        <taxon>Metazoa</taxon>
        <taxon>Ecdysozoa</taxon>
        <taxon>Arthropoda</taxon>
        <taxon>Chelicerata</taxon>
        <taxon>Arachnida</taxon>
        <taxon>Acari</taxon>
        <taxon>Acariformes</taxon>
        <taxon>Sarcoptiformes</taxon>
        <taxon>Astigmata</taxon>
        <taxon>Psoroptidia</taxon>
        <taxon>Analgoidea</taxon>
        <taxon>Pyroglyphidae</taxon>
        <taxon>Dermatophagoidinae</taxon>
        <taxon>Dermatophagoides</taxon>
    </lineage>
</organism>
<accession>A0A922HTC0</accession>
<feature type="region of interest" description="Disordered" evidence="1">
    <location>
        <begin position="53"/>
        <end position="82"/>
    </location>
</feature>
<proteinExistence type="predicted"/>
<feature type="region of interest" description="Disordered" evidence="1">
    <location>
        <begin position="218"/>
        <end position="242"/>
    </location>
</feature>
<reference evidence="2" key="1">
    <citation type="submission" date="2013-05" db="EMBL/GenBank/DDBJ databases">
        <authorList>
            <person name="Yim A.K.Y."/>
            <person name="Chan T.F."/>
            <person name="Ji K.M."/>
            <person name="Liu X.Y."/>
            <person name="Zhou J.W."/>
            <person name="Li R.Q."/>
            <person name="Yang K.Y."/>
            <person name="Li J."/>
            <person name="Li M."/>
            <person name="Law P.T.W."/>
            <person name="Wu Y.L."/>
            <person name="Cai Z.L."/>
            <person name="Qin H."/>
            <person name="Bao Y."/>
            <person name="Leung R.K.K."/>
            <person name="Ng P.K.S."/>
            <person name="Zou J."/>
            <person name="Zhong X.J."/>
            <person name="Ran P.X."/>
            <person name="Zhong N.S."/>
            <person name="Liu Z.G."/>
            <person name="Tsui S.K.W."/>
        </authorList>
    </citation>
    <scope>NUCLEOTIDE SEQUENCE</scope>
    <source>
        <strain evidence="2">Derf</strain>
        <tissue evidence="2">Whole organism</tissue>
    </source>
</reference>
<name>A0A922HTC0_DERFA</name>
<feature type="compositionally biased region" description="Low complexity" evidence="1">
    <location>
        <begin position="218"/>
        <end position="227"/>
    </location>
</feature>
<evidence type="ECO:0000256" key="1">
    <source>
        <dbReference type="SAM" id="MobiDB-lite"/>
    </source>
</evidence>
<evidence type="ECO:0000313" key="3">
    <source>
        <dbReference type="Proteomes" id="UP000790347"/>
    </source>
</evidence>
<dbReference type="EMBL" id="ASGP02000006">
    <property type="protein sequence ID" value="KAH9501206.1"/>
    <property type="molecule type" value="Genomic_DNA"/>
</dbReference>